<dbReference type="RefSeq" id="WP_084256228.1">
    <property type="nucleotide sequence ID" value="NZ_FWWV01000006.1"/>
</dbReference>
<dbReference type="EMBL" id="FWWV01000006">
    <property type="protein sequence ID" value="SMB81506.1"/>
    <property type="molecule type" value="Genomic_DNA"/>
</dbReference>
<evidence type="ECO:0000313" key="2">
    <source>
        <dbReference type="Proteomes" id="UP000192408"/>
    </source>
</evidence>
<dbReference type="AlphaFoldDB" id="A0A1W1UK82"/>
<evidence type="ECO:0000313" key="1">
    <source>
        <dbReference type="EMBL" id="SMB81506.1"/>
    </source>
</evidence>
<dbReference type="STRING" id="1122938.SAMN05660772_01875"/>
<protein>
    <submittedName>
        <fullName evidence="1">Uncharacterized protein</fullName>
    </submittedName>
</protein>
<accession>A0A1W1UK82</accession>
<gene>
    <name evidence="1" type="ORF">SAMN05660772_01875</name>
</gene>
<organism evidence="1 2">
    <name type="scientific">Pasteurella testudinis DSM 23072</name>
    <dbReference type="NCBI Taxonomy" id="1122938"/>
    <lineage>
        <taxon>Bacteria</taxon>
        <taxon>Pseudomonadati</taxon>
        <taxon>Pseudomonadota</taxon>
        <taxon>Gammaproteobacteria</taxon>
        <taxon>Pasteurellales</taxon>
        <taxon>Pasteurellaceae</taxon>
        <taxon>Pasteurella</taxon>
    </lineage>
</organism>
<dbReference type="Proteomes" id="UP000192408">
    <property type="component" value="Unassembled WGS sequence"/>
</dbReference>
<sequence length="491" mass="57074">MAFTEKTFSRLRESVRQSMLEDKQNNLNTGGVIEIGQANNYGILYEISKAMCHFSMSSEADNRVTRCLTNGIVKDGEIFVDVIDPTDVIKPRKNMKVGKALRYLCTEHELSSDRLKSIVNSIKQNTTQRWIMFTDRDIHTHYRVLAVKQNTTSCMSKKPEFYGRIRPGTEEGDPTWVRYIYPTEAYNHSPNLRLALLTDKDPNSKEFDDGYPFIARAIVNIDTYPPVFARAYGVENADNYFNRELNQSCGIDGSLLCIVRDEDGEIVAPYVDPDNRLDVEGEYLRVSDTGEYEVEHSSGELDRICKCYCNHCNEYRDSCDENDYIYVEDLGEVYGCCQHEYTTPYRRESYYLIDDLYWSDHHDMFLHPDDALDVITSVSMRGDPKEDYIHECELGYTVVELQTEYGGIQYALKDLCVETIDDKWFLAAEQVELYTEYNDYYYDVEDCSYSDYQCTLIPDNIAIRTPDGEDWIDKNNLDQWKKDNDYVEITE</sequence>
<name>A0A1W1UK82_9PAST</name>
<reference evidence="2" key="1">
    <citation type="submission" date="2017-04" db="EMBL/GenBank/DDBJ databases">
        <authorList>
            <person name="Varghese N."/>
            <person name="Submissions S."/>
        </authorList>
    </citation>
    <scope>NUCLEOTIDE SEQUENCE [LARGE SCALE GENOMIC DNA]</scope>
    <source>
        <strain evidence="2">DSM 23072</strain>
    </source>
</reference>
<keyword evidence="2" id="KW-1185">Reference proteome</keyword>
<proteinExistence type="predicted"/>